<dbReference type="PANTHER" id="PTHR37477:SF1">
    <property type="entry name" value="COBALT-PRECORRIN-5A HYDROLASE"/>
    <property type="match status" value="1"/>
</dbReference>
<dbReference type="InterPro" id="IPR052553">
    <property type="entry name" value="CbiG_hydrolase"/>
</dbReference>
<comment type="caution">
    <text evidence="4">The sequence shown here is derived from an EMBL/GenBank/DDBJ whole genome shotgun (WGS) entry which is preliminary data.</text>
</comment>
<evidence type="ECO:0000313" key="5">
    <source>
        <dbReference type="Proteomes" id="UP000005384"/>
    </source>
</evidence>
<evidence type="ECO:0000259" key="2">
    <source>
        <dbReference type="Pfam" id="PF11760"/>
    </source>
</evidence>
<organism evidence="4 5">
    <name type="scientific">Hungatella hathewayi WAL-18680</name>
    <dbReference type="NCBI Taxonomy" id="742737"/>
    <lineage>
        <taxon>Bacteria</taxon>
        <taxon>Bacillati</taxon>
        <taxon>Bacillota</taxon>
        <taxon>Clostridia</taxon>
        <taxon>Lachnospirales</taxon>
        <taxon>Lachnospiraceae</taxon>
        <taxon>Hungatella</taxon>
    </lineage>
</organism>
<dbReference type="GO" id="GO:0009236">
    <property type="term" value="P:cobalamin biosynthetic process"/>
    <property type="evidence" value="ECO:0007669"/>
    <property type="project" value="InterPro"/>
</dbReference>
<dbReference type="InterPro" id="IPR021744">
    <property type="entry name" value="CbiG_N"/>
</dbReference>
<accession>G5IHX8</accession>
<dbReference type="EMBL" id="ADLN01000082">
    <property type="protein sequence ID" value="EHI58884.1"/>
    <property type="molecule type" value="Genomic_DNA"/>
</dbReference>
<reference evidence="4 5" key="1">
    <citation type="submission" date="2011-08" db="EMBL/GenBank/DDBJ databases">
        <title>The Genome Sequence of Clostridium hathewayi WAL-18680.</title>
        <authorList>
            <consortium name="The Broad Institute Genome Sequencing Platform"/>
            <person name="Earl A."/>
            <person name="Ward D."/>
            <person name="Feldgarden M."/>
            <person name="Gevers D."/>
            <person name="Finegold S.M."/>
            <person name="Summanen P.H."/>
            <person name="Molitoris D.R."/>
            <person name="Song M."/>
            <person name="Daigneault M."/>
            <person name="Allen-Vercoe E."/>
            <person name="Young S.K."/>
            <person name="Zeng Q."/>
            <person name="Gargeya S."/>
            <person name="Fitzgerald M."/>
            <person name="Haas B."/>
            <person name="Abouelleil A."/>
            <person name="Alvarado L."/>
            <person name="Arachchi H.M."/>
            <person name="Berlin A."/>
            <person name="Brown A."/>
            <person name="Chapman S.B."/>
            <person name="Chen Z."/>
            <person name="Dunbar C."/>
            <person name="Freedman E."/>
            <person name="Gearin G."/>
            <person name="Gellesch M."/>
            <person name="Goldberg J."/>
            <person name="Griggs A."/>
            <person name="Gujja S."/>
            <person name="Heiman D."/>
            <person name="Howarth C."/>
            <person name="Larson L."/>
            <person name="Lui A."/>
            <person name="MacDonald P.J.P."/>
            <person name="Montmayeur A."/>
            <person name="Murphy C."/>
            <person name="Neiman D."/>
            <person name="Pearson M."/>
            <person name="Priest M."/>
            <person name="Roberts A."/>
            <person name="Saif S."/>
            <person name="Shea T."/>
            <person name="Shenoy N."/>
            <person name="Sisk P."/>
            <person name="Stolte C."/>
            <person name="Sykes S."/>
            <person name="Wortman J."/>
            <person name="Nusbaum C."/>
            <person name="Birren B."/>
        </authorList>
    </citation>
    <scope>NUCLEOTIDE SEQUENCE [LARGE SCALE GENOMIC DNA]</scope>
    <source>
        <strain evidence="4 5">WAL-18680</strain>
    </source>
</reference>
<dbReference type="Gene3D" id="3.30.420.180">
    <property type="entry name" value="CobE/GbiG C-terminal domain"/>
    <property type="match status" value="1"/>
</dbReference>
<dbReference type="OrthoDB" id="9781023at2"/>
<gene>
    <name evidence="4" type="ORF">HMPREF9473_03106</name>
</gene>
<evidence type="ECO:0008006" key="6">
    <source>
        <dbReference type="Google" id="ProtNLM"/>
    </source>
</evidence>
<feature type="domain" description="Cobalamin biosynthesis central region" evidence="3">
    <location>
        <begin position="143"/>
        <end position="209"/>
    </location>
</feature>
<dbReference type="AlphaFoldDB" id="G5IHX8"/>
<dbReference type="InterPro" id="IPR036518">
    <property type="entry name" value="CobE/GbiG_C_sf"/>
</dbReference>
<evidence type="ECO:0000313" key="4">
    <source>
        <dbReference type="EMBL" id="EHI58884.1"/>
    </source>
</evidence>
<feature type="domain" description="Cobalamin synthesis G N-terminal" evidence="2">
    <location>
        <begin position="59"/>
        <end position="138"/>
    </location>
</feature>
<dbReference type="PANTHER" id="PTHR37477">
    <property type="entry name" value="COBALT-PRECORRIN-5A HYDROLASE"/>
    <property type="match status" value="1"/>
</dbReference>
<sequence length="407" mass="44127">MKLSIISFTQAGNRVNERLVKRFRELGETCSGYVLERFLNPCHEEAGLAPLTESLSAWTGKQFESRDGIIFVGAAGIAVRAIAPFLKDKMTDPAVVVVDERGRFAISLLSGHVGGANELAGLAAEILGAVPVITTATDVNGRFAVDVFAREQGLFISDREVAKKISADVLDGVPVGFFSDVPVEGALPDGFTQKEVCRRAVWITWKRRVEDTSFMNMFLAEDTRVLRLVPKVLSVGIGCRKGIAAETVEKVVIQVFEEYQLDFYAVAGVASVDLKKEEPGILAFCGKWDLAFATCDAEELEQVPGEFLESDFVRETTGTGSVCERAAVWDAMRQERAERNGIAGTEEAAEQVNVAGVKENVGIAATGTFCNAGRKVYTSPAPLLVKKQAHDGVTVAVALRSMKIRMR</sequence>
<dbReference type="Pfam" id="PF01890">
    <property type="entry name" value="CbiG_C"/>
    <property type="match status" value="1"/>
</dbReference>
<dbReference type="HOGENOM" id="CLU_028397_0_0_9"/>
<dbReference type="SUPFAM" id="SSF159664">
    <property type="entry name" value="CobE/GbiG C-terminal domain-like"/>
    <property type="match status" value="1"/>
</dbReference>
<keyword evidence="5" id="KW-1185">Reference proteome</keyword>
<proteinExistence type="predicted"/>
<dbReference type="Proteomes" id="UP000005384">
    <property type="component" value="Unassembled WGS sequence"/>
</dbReference>
<evidence type="ECO:0000259" key="3">
    <source>
        <dbReference type="Pfam" id="PF11761"/>
    </source>
</evidence>
<dbReference type="InterPro" id="IPR002750">
    <property type="entry name" value="CobE/GbiG_C"/>
</dbReference>
<dbReference type="Pfam" id="PF11761">
    <property type="entry name" value="CbiG_mid"/>
    <property type="match status" value="1"/>
</dbReference>
<dbReference type="SUPFAM" id="SSF159672">
    <property type="entry name" value="CbiG N-terminal domain-like"/>
    <property type="match status" value="1"/>
</dbReference>
<dbReference type="InterPro" id="IPR038029">
    <property type="entry name" value="GbiG_N_sf"/>
</dbReference>
<evidence type="ECO:0000259" key="1">
    <source>
        <dbReference type="Pfam" id="PF01890"/>
    </source>
</evidence>
<dbReference type="RefSeq" id="WP_006781085.1">
    <property type="nucleotide sequence ID" value="NZ_CP040506.1"/>
</dbReference>
<feature type="domain" description="CobE/GbiG C-terminal" evidence="1">
    <location>
        <begin position="233"/>
        <end position="331"/>
    </location>
</feature>
<name>G5IHX8_9FIRM</name>
<dbReference type="Gene3D" id="3.40.50.11220">
    <property type="match status" value="1"/>
</dbReference>
<dbReference type="InterPro" id="IPR021745">
    <property type="entry name" value="CbiG_mid"/>
</dbReference>
<dbReference type="PATRIC" id="fig|742737.3.peg.3080"/>
<protein>
    <recommendedName>
        <fullName evidence="6">Cobalamin biosynthesis protein CbiG</fullName>
    </recommendedName>
</protein>
<dbReference type="Pfam" id="PF11760">
    <property type="entry name" value="CbiG_N"/>
    <property type="match status" value="1"/>
</dbReference>